<feature type="transmembrane region" description="Helical" evidence="7">
    <location>
        <begin position="87"/>
        <end position="110"/>
    </location>
</feature>
<keyword evidence="4 7" id="KW-1133">Transmembrane helix</keyword>
<feature type="region of interest" description="Disordered" evidence="6">
    <location>
        <begin position="394"/>
        <end position="420"/>
    </location>
</feature>
<reference evidence="8" key="1">
    <citation type="submission" date="2021-01" db="EMBL/GenBank/DDBJ databases">
        <title>Whole genome shotgun sequence of Actinoplanes tereljensis NBRC 105297.</title>
        <authorList>
            <person name="Komaki H."/>
            <person name="Tamura T."/>
        </authorList>
    </citation>
    <scope>NUCLEOTIDE SEQUENCE</scope>
    <source>
        <strain evidence="8">NBRC 105297</strain>
    </source>
</reference>
<feature type="transmembrane region" description="Helical" evidence="7">
    <location>
        <begin position="307"/>
        <end position="329"/>
    </location>
</feature>
<dbReference type="AlphaFoldDB" id="A0A919NTB9"/>
<evidence type="ECO:0000256" key="3">
    <source>
        <dbReference type="ARBA" id="ARBA00022692"/>
    </source>
</evidence>
<dbReference type="InterPro" id="IPR011701">
    <property type="entry name" value="MFS"/>
</dbReference>
<dbReference type="RefSeq" id="WP_203811518.1">
    <property type="nucleotide sequence ID" value="NZ_BOMY01000041.1"/>
</dbReference>
<feature type="transmembrane region" description="Helical" evidence="7">
    <location>
        <begin position="254"/>
        <end position="272"/>
    </location>
</feature>
<dbReference type="SUPFAM" id="SSF103473">
    <property type="entry name" value="MFS general substrate transporter"/>
    <property type="match status" value="1"/>
</dbReference>
<dbReference type="EMBL" id="BOMY01000041">
    <property type="protein sequence ID" value="GIF23636.1"/>
    <property type="molecule type" value="Genomic_DNA"/>
</dbReference>
<evidence type="ECO:0000256" key="6">
    <source>
        <dbReference type="SAM" id="MobiDB-lite"/>
    </source>
</evidence>
<name>A0A919NTB9_9ACTN</name>
<evidence type="ECO:0000256" key="5">
    <source>
        <dbReference type="ARBA" id="ARBA00023136"/>
    </source>
</evidence>
<evidence type="ECO:0000256" key="2">
    <source>
        <dbReference type="ARBA" id="ARBA00022475"/>
    </source>
</evidence>
<organism evidence="8 9">
    <name type="scientific">Paractinoplanes tereljensis</name>
    <dbReference type="NCBI Taxonomy" id="571912"/>
    <lineage>
        <taxon>Bacteria</taxon>
        <taxon>Bacillati</taxon>
        <taxon>Actinomycetota</taxon>
        <taxon>Actinomycetes</taxon>
        <taxon>Micromonosporales</taxon>
        <taxon>Micromonosporaceae</taxon>
        <taxon>Paractinoplanes</taxon>
    </lineage>
</organism>
<feature type="transmembrane region" description="Helical" evidence="7">
    <location>
        <begin position="366"/>
        <end position="386"/>
    </location>
</feature>
<proteinExistence type="predicted"/>
<dbReference type="GO" id="GO:0022857">
    <property type="term" value="F:transmembrane transporter activity"/>
    <property type="evidence" value="ECO:0007669"/>
    <property type="project" value="InterPro"/>
</dbReference>
<evidence type="ECO:0000313" key="8">
    <source>
        <dbReference type="EMBL" id="GIF23636.1"/>
    </source>
</evidence>
<dbReference type="InterPro" id="IPR022324">
    <property type="entry name" value="Bacilysin_exporter_BacE_put"/>
</dbReference>
<dbReference type="GO" id="GO:0005886">
    <property type="term" value="C:plasma membrane"/>
    <property type="evidence" value="ECO:0007669"/>
    <property type="project" value="UniProtKB-SubCell"/>
</dbReference>
<feature type="transmembrane region" description="Helical" evidence="7">
    <location>
        <begin position="284"/>
        <end position="301"/>
    </location>
</feature>
<dbReference type="Gene3D" id="1.20.1250.20">
    <property type="entry name" value="MFS general substrate transporter like domains"/>
    <property type="match status" value="1"/>
</dbReference>
<dbReference type="PANTHER" id="PTHR23513:SF11">
    <property type="entry name" value="STAPHYLOFERRIN A TRANSPORTER"/>
    <property type="match status" value="1"/>
</dbReference>
<comment type="caution">
    <text evidence="8">The sequence shown here is derived from an EMBL/GenBank/DDBJ whole genome shotgun (WGS) entry which is preliminary data.</text>
</comment>
<comment type="subcellular location">
    <subcellularLocation>
        <location evidence="1">Cell membrane</location>
        <topology evidence="1">Multi-pass membrane protein</topology>
    </subcellularLocation>
</comment>
<feature type="transmembrane region" description="Helical" evidence="7">
    <location>
        <begin position="150"/>
        <end position="183"/>
    </location>
</feature>
<evidence type="ECO:0000256" key="7">
    <source>
        <dbReference type="SAM" id="Phobius"/>
    </source>
</evidence>
<feature type="transmembrane region" description="Helical" evidence="7">
    <location>
        <begin position="21"/>
        <end position="39"/>
    </location>
</feature>
<dbReference type="Proteomes" id="UP000623608">
    <property type="component" value="Unassembled WGS sequence"/>
</dbReference>
<protein>
    <submittedName>
        <fullName evidence="8">MFS transporter</fullName>
    </submittedName>
</protein>
<dbReference type="CDD" id="cd06173">
    <property type="entry name" value="MFS_MefA_like"/>
    <property type="match status" value="1"/>
</dbReference>
<feature type="transmembrane region" description="Helical" evidence="7">
    <location>
        <begin position="217"/>
        <end position="234"/>
    </location>
</feature>
<dbReference type="PRINTS" id="PR01988">
    <property type="entry name" value="EXPORTERBACE"/>
</dbReference>
<keyword evidence="9" id="KW-1185">Reference proteome</keyword>
<evidence type="ECO:0000256" key="1">
    <source>
        <dbReference type="ARBA" id="ARBA00004651"/>
    </source>
</evidence>
<evidence type="ECO:0000313" key="9">
    <source>
        <dbReference type="Proteomes" id="UP000623608"/>
    </source>
</evidence>
<feature type="transmembrane region" description="Helical" evidence="7">
    <location>
        <begin position="341"/>
        <end position="360"/>
    </location>
</feature>
<gene>
    <name evidence="8" type="ORF">Ate02nite_63660</name>
</gene>
<accession>A0A919NTB9</accession>
<sequence>MTTYRELFAYREFRYLYGGQLLSYLGDQVAAVAVAVLVFDRTDSALLSAIAYASSWLPGVFGGPILSTYADRLPRRAVLIGCDLARAALIALVAVPGVPLWSAIALLYLAHLFSPPFVAARAAIMPEVLPGEAYITGNGLGNITHQLSQLLGFVAGGIVVAAIGPVWSLIGNAATFVLSAALIAFGVARRPAALAGDVPQGLLAQSRDGIRYLLADPWLRTCLALVWVASGFAFAPEAIAYPFAISLGGGPAQAGLLLAAPSVGFLLGALALTRMLTPDTRDRLLRPAALLSTVALVPVLARPGLPVVLILLAVAGAGASFVVPLNSIFVRRVAPEFRGRAMGVASSGLLVCQGLGFLAAGGAVQAGLAPATVVGLSGLLGTAAILTTRFARRPQISGNPPARADRNGREPFSASPDTRR</sequence>
<keyword evidence="5 7" id="KW-0472">Membrane</keyword>
<keyword evidence="3 7" id="KW-0812">Transmembrane</keyword>
<feature type="transmembrane region" description="Helical" evidence="7">
    <location>
        <begin position="45"/>
        <end position="66"/>
    </location>
</feature>
<dbReference type="PANTHER" id="PTHR23513">
    <property type="entry name" value="INTEGRAL MEMBRANE EFFLUX PROTEIN-RELATED"/>
    <property type="match status" value="1"/>
</dbReference>
<dbReference type="InterPro" id="IPR036259">
    <property type="entry name" value="MFS_trans_sf"/>
</dbReference>
<keyword evidence="2" id="KW-1003">Cell membrane</keyword>
<dbReference type="Pfam" id="PF07690">
    <property type="entry name" value="MFS_1"/>
    <property type="match status" value="2"/>
</dbReference>
<evidence type="ECO:0000256" key="4">
    <source>
        <dbReference type="ARBA" id="ARBA00022989"/>
    </source>
</evidence>